<keyword evidence="1" id="KW-0175">Coiled coil</keyword>
<feature type="coiled-coil region" evidence="1">
    <location>
        <begin position="54"/>
        <end position="81"/>
    </location>
</feature>
<proteinExistence type="predicted"/>
<dbReference type="AlphaFoldDB" id="A0AA39STY5"/>
<sequence length="166" mass="19182">MATRRKLEDDDDAMGQKFEVDDDETRQKLEHDLNSVWLQEKEAMALKLDGLINVLSYEKEVADLQAKLKSELNNVEGLSQLQLFRAIHMLAKDHDLLRVFFTMSVKEKKIYVMDLLEHGLTLEWDSDEPNAAQDDTEERGIIILKLVETVEEEISELHTILPTQTT</sequence>
<dbReference type="Proteomes" id="UP001168877">
    <property type="component" value="Unassembled WGS sequence"/>
</dbReference>
<comment type="caution">
    <text evidence="2">The sequence shown here is derived from an EMBL/GenBank/DDBJ whole genome shotgun (WGS) entry which is preliminary data.</text>
</comment>
<protein>
    <submittedName>
        <fullName evidence="2">Uncharacterized protein</fullName>
    </submittedName>
</protein>
<name>A0AA39STY5_ACESA</name>
<reference evidence="2" key="1">
    <citation type="journal article" date="2022" name="Plant J.">
        <title>Strategies of tolerance reflected in two North American maple genomes.</title>
        <authorList>
            <person name="McEvoy S.L."/>
            <person name="Sezen U.U."/>
            <person name="Trouern-Trend A."/>
            <person name="McMahon S.M."/>
            <person name="Schaberg P.G."/>
            <person name="Yang J."/>
            <person name="Wegrzyn J.L."/>
            <person name="Swenson N.G."/>
        </authorList>
    </citation>
    <scope>NUCLEOTIDE SEQUENCE</scope>
    <source>
        <strain evidence="2">NS2018</strain>
    </source>
</reference>
<evidence type="ECO:0000256" key="1">
    <source>
        <dbReference type="SAM" id="Coils"/>
    </source>
</evidence>
<evidence type="ECO:0000313" key="3">
    <source>
        <dbReference type="Proteomes" id="UP001168877"/>
    </source>
</evidence>
<keyword evidence="3" id="KW-1185">Reference proteome</keyword>
<evidence type="ECO:0000313" key="2">
    <source>
        <dbReference type="EMBL" id="KAK0596537.1"/>
    </source>
</evidence>
<gene>
    <name evidence="2" type="ORF">LWI29_016590</name>
</gene>
<reference evidence="2" key="2">
    <citation type="submission" date="2023-06" db="EMBL/GenBank/DDBJ databases">
        <authorList>
            <person name="Swenson N.G."/>
            <person name="Wegrzyn J.L."/>
            <person name="Mcevoy S.L."/>
        </authorList>
    </citation>
    <scope>NUCLEOTIDE SEQUENCE</scope>
    <source>
        <strain evidence="2">NS2018</strain>
        <tissue evidence="2">Leaf</tissue>
    </source>
</reference>
<organism evidence="2 3">
    <name type="scientific">Acer saccharum</name>
    <name type="common">Sugar maple</name>
    <dbReference type="NCBI Taxonomy" id="4024"/>
    <lineage>
        <taxon>Eukaryota</taxon>
        <taxon>Viridiplantae</taxon>
        <taxon>Streptophyta</taxon>
        <taxon>Embryophyta</taxon>
        <taxon>Tracheophyta</taxon>
        <taxon>Spermatophyta</taxon>
        <taxon>Magnoliopsida</taxon>
        <taxon>eudicotyledons</taxon>
        <taxon>Gunneridae</taxon>
        <taxon>Pentapetalae</taxon>
        <taxon>rosids</taxon>
        <taxon>malvids</taxon>
        <taxon>Sapindales</taxon>
        <taxon>Sapindaceae</taxon>
        <taxon>Hippocastanoideae</taxon>
        <taxon>Acereae</taxon>
        <taxon>Acer</taxon>
    </lineage>
</organism>
<accession>A0AA39STY5</accession>
<dbReference type="EMBL" id="JAUESC010000004">
    <property type="protein sequence ID" value="KAK0596537.1"/>
    <property type="molecule type" value="Genomic_DNA"/>
</dbReference>